<dbReference type="SUPFAM" id="SSF57850">
    <property type="entry name" value="RING/U-box"/>
    <property type="match status" value="2"/>
</dbReference>
<evidence type="ECO:0000259" key="7">
    <source>
        <dbReference type="PROSITE" id="PS50089"/>
    </source>
</evidence>
<evidence type="ECO:0000313" key="9">
    <source>
        <dbReference type="EMBL" id="KAG0321608.1"/>
    </source>
</evidence>
<evidence type="ECO:0000313" key="10">
    <source>
        <dbReference type="Proteomes" id="UP000823405"/>
    </source>
</evidence>
<keyword evidence="10" id="KW-1185">Reference proteome</keyword>
<dbReference type="InterPro" id="IPR001607">
    <property type="entry name" value="Znf_UBP"/>
</dbReference>
<dbReference type="Gene3D" id="3.30.40.10">
    <property type="entry name" value="Zinc/RING finger domain, C3HC4 (zinc finger)"/>
    <property type="match status" value="2"/>
</dbReference>
<feature type="region of interest" description="Disordered" evidence="6">
    <location>
        <begin position="758"/>
        <end position="783"/>
    </location>
</feature>
<feature type="region of interest" description="Disordered" evidence="6">
    <location>
        <begin position="118"/>
        <end position="188"/>
    </location>
</feature>
<dbReference type="InterPro" id="IPR047243">
    <property type="entry name" value="RING-H2_BRAP2"/>
</dbReference>
<feature type="compositionally biased region" description="Pro residues" evidence="6">
    <location>
        <begin position="12"/>
        <end position="28"/>
    </location>
</feature>
<dbReference type="PANTHER" id="PTHR24007:SF7">
    <property type="entry name" value="BRCA1-ASSOCIATED PROTEIN"/>
    <property type="match status" value="1"/>
</dbReference>
<keyword evidence="1" id="KW-0479">Metal-binding</keyword>
<dbReference type="Proteomes" id="UP000823405">
    <property type="component" value="Unassembled WGS sequence"/>
</dbReference>
<dbReference type="Pfam" id="PF07576">
    <property type="entry name" value="BRAP2"/>
    <property type="match status" value="1"/>
</dbReference>
<comment type="caution">
    <text evidence="9">The sequence shown here is derived from an EMBL/GenBank/DDBJ whole genome shotgun (WGS) entry which is preliminary data.</text>
</comment>
<dbReference type="SMART" id="SM00184">
    <property type="entry name" value="RING"/>
    <property type="match status" value="1"/>
</dbReference>
<dbReference type="PROSITE" id="PS50271">
    <property type="entry name" value="ZF_UBP"/>
    <property type="match status" value="1"/>
</dbReference>
<keyword evidence="5" id="KW-0175">Coiled coil</keyword>
<dbReference type="PROSITE" id="PS50089">
    <property type="entry name" value="ZF_RING_2"/>
    <property type="match status" value="1"/>
</dbReference>
<evidence type="ECO:0000256" key="2">
    <source>
        <dbReference type="ARBA" id="ARBA00022771"/>
    </source>
</evidence>
<dbReference type="CDD" id="cd12437">
    <property type="entry name" value="RRM_BRAP2_like"/>
    <property type="match status" value="1"/>
</dbReference>
<dbReference type="GO" id="GO:0005737">
    <property type="term" value="C:cytoplasm"/>
    <property type="evidence" value="ECO:0007669"/>
    <property type="project" value="TreeGrafter"/>
</dbReference>
<feature type="region of interest" description="Disordered" evidence="6">
    <location>
        <begin position="388"/>
        <end position="418"/>
    </location>
</feature>
<dbReference type="Pfam" id="PF02148">
    <property type="entry name" value="zf-UBP"/>
    <property type="match status" value="1"/>
</dbReference>
<reference evidence="9" key="1">
    <citation type="journal article" date="2020" name="Fungal Divers.">
        <title>Resolving the Mortierellaceae phylogeny through synthesis of multi-gene phylogenetics and phylogenomics.</title>
        <authorList>
            <person name="Vandepol N."/>
            <person name="Liber J."/>
            <person name="Desiro A."/>
            <person name="Na H."/>
            <person name="Kennedy M."/>
            <person name="Barry K."/>
            <person name="Grigoriev I.V."/>
            <person name="Miller A.N."/>
            <person name="O'Donnell K."/>
            <person name="Stajich J.E."/>
            <person name="Bonito G."/>
        </authorList>
    </citation>
    <scope>NUCLEOTIDE SEQUENCE</scope>
    <source>
        <strain evidence="9">NVP60</strain>
    </source>
</reference>
<dbReference type="GO" id="GO:0016567">
    <property type="term" value="P:protein ubiquitination"/>
    <property type="evidence" value="ECO:0007669"/>
    <property type="project" value="TreeGrafter"/>
</dbReference>
<dbReference type="SMART" id="SM00290">
    <property type="entry name" value="ZnF_UBP"/>
    <property type="match status" value="1"/>
</dbReference>
<dbReference type="InterPro" id="IPR001841">
    <property type="entry name" value="Znf_RING"/>
</dbReference>
<name>A0A9P6RJD2_9FUNG</name>
<dbReference type="PANTHER" id="PTHR24007">
    <property type="entry name" value="BRCA1-ASSOCIATED PROTEIN"/>
    <property type="match status" value="1"/>
</dbReference>
<evidence type="ECO:0000256" key="5">
    <source>
        <dbReference type="SAM" id="Coils"/>
    </source>
</evidence>
<protein>
    <recommendedName>
        <fullName evidence="11">Zf-UBP-domain-containing protein</fullName>
    </recommendedName>
</protein>
<feature type="domain" description="UBP-type" evidence="8">
    <location>
        <begin position="468"/>
        <end position="581"/>
    </location>
</feature>
<keyword evidence="2 4" id="KW-0863">Zinc-finger</keyword>
<evidence type="ECO:0000256" key="1">
    <source>
        <dbReference type="ARBA" id="ARBA00022723"/>
    </source>
</evidence>
<feature type="compositionally biased region" description="Polar residues" evidence="6">
    <location>
        <begin position="64"/>
        <end position="93"/>
    </location>
</feature>
<dbReference type="Pfam" id="PF13639">
    <property type="entry name" value="zf-RING_2"/>
    <property type="match status" value="1"/>
</dbReference>
<organism evidence="9 10">
    <name type="scientific">Linnemannia gamsii</name>
    <dbReference type="NCBI Taxonomy" id="64522"/>
    <lineage>
        <taxon>Eukaryota</taxon>
        <taxon>Fungi</taxon>
        <taxon>Fungi incertae sedis</taxon>
        <taxon>Mucoromycota</taxon>
        <taxon>Mortierellomycotina</taxon>
        <taxon>Mortierellomycetes</taxon>
        <taxon>Mortierellales</taxon>
        <taxon>Mortierellaceae</taxon>
        <taxon>Linnemannia</taxon>
    </lineage>
</organism>
<proteinExistence type="predicted"/>
<dbReference type="OrthoDB" id="273556at2759"/>
<evidence type="ECO:0000256" key="4">
    <source>
        <dbReference type="PROSITE-ProRule" id="PRU00502"/>
    </source>
</evidence>
<sequence length="783" mass="85876">MNFYHLKLDLYPSPPPQPDQPQPSPPAVVPSTATTVPSKTQQGHGPAQDLTAQFQTLFKPFPQQGHQHLQNTTPSSPSAQKRNSKQETSTGSILSLPIDDYRFGPISVASLDQSTISPASAVREKSGPTSATATTTNTNLSSNTKSRTTKNKKMSPSTTSTSAATTANTSDPRSTGFRDSEPAQGILRLYRDTNEITTGEITTTTGTNQETISTTTTTSYSAVLSAGTDSTNAQPVVITGAGTGAQEHGTQIIQPDQGTSVCVLAVPSYLSPGDFLNFVGPVRPNVSHFRTIRDSVPNRFMVLMKFRTKEATAEFYTRYNGKAFSSLEPEICHVVYLKSIEIRAGSMPPYAFPFLNDDPFLQSHHSSSSSPVAAAAAAATAATITTTQPETGEGSYHHHHQQQQQQQQHGNSNNNSMLHTEHHGLAELPTCPVCLERMDSSVTGLLTILCQHTFHCHCLSKWGEGSCPVCRYSQNTLTTKSTASGGAGTGLSATTDGVSEDQNVCAICGTTENLWICLICGHIGCGRYQEKHAYHHYYETSHLYALELESQRVWDYAGDGYVHRLIQNKADGKLVELPSAVDGTLPSQHSVQVGQEKLDAIGLEYTYLLTSQLESQRLYFDAQMAAMTAQLAQLNKEAKDWEQEAALMNQKNRELANLAESLEKDKMPMLVKEKKAAEKRMEKMQERLQVLERQYEEEKEMNLGLMTNQESIRTKLQEKEAEILELQDQVRDMMIYLDTQQKIESSSLKDELANGTVGVVVQPPPQQSTSSHSGNHSRRKGRK</sequence>
<dbReference type="AlphaFoldDB" id="A0A9P6RJD2"/>
<feature type="compositionally biased region" description="Low complexity" evidence="6">
    <location>
        <begin position="129"/>
        <end position="146"/>
    </location>
</feature>
<dbReference type="GO" id="GO:0061630">
    <property type="term" value="F:ubiquitin protein ligase activity"/>
    <property type="evidence" value="ECO:0007669"/>
    <property type="project" value="TreeGrafter"/>
</dbReference>
<dbReference type="InterPro" id="IPR013083">
    <property type="entry name" value="Znf_RING/FYVE/PHD"/>
</dbReference>
<dbReference type="GO" id="GO:0008270">
    <property type="term" value="F:zinc ion binding"/>
    <property type="evidence" value="ECO:0007669"/>
    <property type="project" value="UniProtKB-KW"/>
</dbReference>
<dbReference type="InterPro" id="IPR011422">
    <property type="entry name" value="BRAP2/ETP1_RRM"/>
</dbReference>
<feature type="domain" description="RING-type" evidence="7">
    <location>
        <begin position="431"/>
        <end position="471"/>
    </location>
</feature>
<feature type="compositionally biased region" description="Low complexity" evidence="6">
    <location>
        <begin position="154"/>
        <end position="170"/>
    </location>
</feature>
<evidence type="ECO:0008006" key="11">
    <source>
        <dbReference type="Google" id="ProtNLM"/>
    </source>
</evidence>
<evidence type="ECO:0000256" key="6">
    <source>
        <dbReference type="SAM" id="MobiDB-lite"/>
    </source>
</evidence>
<feature type="compositionally biased region" description="Low complexity" evidence="6">
    <location>
        <begin position="758"/>
        <end position="774"/>
    </location>
</feature>
<feature type="region of interest" description="Disordered" evidence="6">
    <location>
        <begin position="64"/>
        <end position="98"/>
    </location>
</feature>
<gene>
    <name evidence="9" type="ORF">BGZ97_010833</name>
</gene>
<feature type="region of interest" description="Disordered" evidence="6">
    <location>
        <begin position="1"/>
        <end position="47"/>
    </location>
</feature>
<keyword evidence="3" id="KW-0862">Zinc</keyword>
<accession>A0A9P6RJD2</accession>
<evidence type="ECO:0000256" key="3">
    <source>
        <dbReference type="ARBA" id="ARBA00022833"/>
    </source>
</evidence>
<feature type="coiled-coil region" evidence="5">
    <location>
        <begin position="624"/>
        <end position="736"/>
    </location>
</feature>
<dbReference type="GO" id="GO:0007265">
    <property type="term" value="P:Ras protein signal transduction"/>
    <property type="evidence" value="ECO:0007669"/>
    <property type="project" value="TreeGrafter"/>
</dbReference>
<evidence type="ECO:0000259" key="8">
    <source>
        <dbReference type="PROSITE" id="PS50271"/>
    </source>
</evidence>
<dbReference type="EMBL" id="JAAAIN010000058">
    <property type="protein sequence ID" value="KAG0321608.1"/>
    <property type="molecule type" value="Genomic_DNA"/>
</dbReference>
<dbReference type="CDD" id="cd16457">
    <property type="entry name" value="RING-H2_BRAP2"/>
    <property type="match status" value="1"/>
</dbReference>